<dbReference type="InterPro" id="IPR036390">
    <property type="entry name" value="WH_DNA-bd_sf"/>
</dbReference>
<dbReference type="GO" id="GO:0003677">
    <property type="term" value="F:DNA binding"/>
    <property type="evidence" value="ECO:0007669"/>
    <property type="project" value="UniProtKB-KW"/>
</dbReference>
<keyword evidence="3" id="KW-0238">DNA-binding</keyword>
<evidence type="ECO:0000259" key="5">
    <source>
        <dbReference type="PROSITE" id="PS50931"/>
    </source>
</evidence>
<proteinExistence type="inferred from homology"/>
<organism evidence="6 7">
    <name type="scientific">Hassallia byssoidea VB512170</name>
    <dbReference type="NCBI Taxonomy" id="1304833"/>
    <lineage>
        <taxon>Bacteria</taxon>
        <taxon>Bacillati</taxon>
        <taxon>Cyanobacteriota</taxon>
        <taxon>Cyanophyceae</taxon>
        <taxon>Nostocales</taxon>
        <taxon>Tolypothrichaceae</taxon>
        <taxon>Hassallia</taxon>
    </lineage>
</organism>
<accession>A0A846H481</accession>
<dbReference type="Gene3D" id="1.10.10.10">
    <property type="entry name" value="Winged helix-like DNA-binding domain superfamily/Winged helix DNA-binding domain"/>
    <property type="match status" value="1"/>
</dbReference>
<name>A0A846H481_9CYAN</name>
<feature type="domain" description="HTH lysR-type" evidence="5">
    <location>
        <begin position="12"/>
        <end position="69"/>
    </location>
</feature>
<comment type="caution">
    <text evidence="6">The sequence shown here is derived from an EMBL/GenBank/DDBJ whole genome shotgun (WGS) entry which is preliminary data.</text>
</comment>
<dbReference type="Gene3D" id="3.40.190.10">
    <property type="entry name" value="Periplasmic binding protein-like II"/>
    <property type="match status" value="2"/>
</dbReference>
<dbReference type="Pfam" id="PF03466">
    <property type="entry name" value="LysR_substrate"/>
    <property type="match status" value="1"/>
</dbReference>
<evidence type="ECO:0000313" key="7">
    <source>
        <dbReference type="Proteomes" id="UP000031549"/>
    </source>
</evidence>
<sequence length="305" mass="34763">MSVIHHFNLAGVDLNLLVVFDALMTSQHLTRAAEKIGLSQPATSNALSRLRKLFKDDLFIKTSKGMTPTPKAIELAEFIHEVLLQVQTAIYSESQFIPKQSDRIFRLGMDDYSELVFLPKLLKQLEILAPKVKIQVRSTNWMRSPKLLDADEIDLAIGHCPQFQAWHTRQLLYQEHFVCLFAEKFLFQKAIALEEYIAASHLLVSPKEDMVGLVDKALALQNLSRNVAMSVPNFLIVPFILVNTNLIATLPAQLVKTFVEVWQLYASPLPFEMTGFSVDILWHNKNDRDQGHIWLRNLISQICVN</sequence>
<dbReference type="InterPro" id="IPR000847">
    <property type="entry name" value="LysR_HTH_N"/>
</dbReference>
<dbReference type="Proteomes" id="UP000031549">
    <property type="component" value="Unassembled WGS sequence"/>
</dbReference>
<gene>
    <name evidence="6" type="ORF">PI95_006525</name>
</gene>
<keyword evidence="7" id="KW-1185">Reference proteome</keyword>
<evidence type="ECO:0000313" key="6">
    <source>
        <dbReference type="EMBL" id="NEU72236.1"/>
    </source>
</evidence>
<keyword evidence="4" id="KW-0804">Transcription</keyword>
<evidence type="ECO:0000256" key="3">
    <source>
        <dbReference type="ARBA" id="ARBA00023125"/>
    </source>
</evidence>
<dbReference type="InterPro" id="IPR005119">
    <property type="entry name" value="LysR_subst-bd"/>
</dbReference>
<dbReference type="PANTHER" id="PTHR30118">
    <property type="entry name" value="HTH-TYPE TRANSCRIPTIONAL REGULATOR LEUO-RELATED"/>
    <property type="match status" value="1"/>
</dbReference>
<dbReference type="Pfam" id="PF00126">
    <property type="entry name" value="HTH_1"/>
    <property type="match status" value="1"/>
</dbReference>
<evidence type="ECO:0000256" key="2">
    <source>
        <dbReference type="ARBA" id="ARBA00023015"/>
    </source>
</evidence>
<evidence type="ECO:0000256" key="1">
    <source>
        <dbReference type="ARBA" id="ARBA00009437"/>
    </source>
</evidence>
<dbReference type="AlphaFoldDB" id="A0A846H481"/>
<reference evidence="6 7" key="1">
    <citation type="journal article" date="2015" name="Genome Announc.">
        <title>Draft Genome Sequence of Cyanobacterium Hassallia byssoidea Strain VB512170, Isolated from Monuments in India.</title>
        <authorList>
            <person name="Singh D."/>
            <person name="Chandrababunaidu M.M."/>
            <person name="Panda A."/>
            <person name="Sen D."/>
            <person name="Bhattacharyya S."/>
            <person name="Adhikary S.P."/>
            <person name="Tripathy S."/>
        </authorList>
    </citation>
    <scope>NUCLEOTIDE SEQUENCE [LARGE SCALE GENOMIC DNA]</scope>
    <source>
        <strain evidence="6 7">VB512170</strain>
    </source>
</reference>
<dbReference type="PRINTS" id="PR00039">
    <property type="entry name" value="HTHLYSR"/>
</dbReference>
<dbReference type="PROSITE" id="PS50931">
    <property type="entry name" value="HTH_LYSR"/>
    <property type="match status" value="1"/>
</dbReference>
<dbReference type="EMBL" id="JTCM02000008">
    <property type="protein sequence ID" value="NEU72236.1"/>
    <property type="molecule type" value="Genomic_DNA"/>
</dbReference>
<comment type="similarity">
    <text evidence="1">Belongs to the LysR transcriptional regulatory family.</text>
</comment>
<dbReference type="InterPro" id="IPR050389">
    <property type="entry name" value="LysR-type_TF"/>
</dbReference>
<evidence type="ECO:0000256" key="4">
    <source>
        <dbReference type="ARBA" id="ARBA00023163"/>
    </source>
</evidence>
<keyword evidence="2" id="KW-0805">Transcription regulation</keyword>
<dbReference type="SUPFAM" id="SSF46785">
    <property type="entry name" value="Winged helix' DNA-binding domain"/>
    <property type="match status" value="1"/>
</dbReference>
<dbReference type="PANTHER" id="PTHR30118:SF15">
    <property type="entry name" value="TRANSCRIPTIONAL REGULATORY PROTEIN"/>
    <property type="match status" value="1"/>
</dbReference>
<dbReference type="GO" id="GO:0003700">
    <property type="term" value="F:DNA-binding transcription factor activity"/>
    <property type="evidence" value="ECO:0007669"/>
    <property type="project" value="InterPro"/>
</dbReference>
<dbReference type="SUPFAM" id="SSF53850">
    <property type="entry name" value="Periplasmic binding protein-like II"/>
    <property type="match status" value="1"/>
</dbReference>
<dbReference type="InterPro" id="IPR036388">
    <property type="entry name" value="WH-like_DNA-bd_sf"/>
</dbReference>
<protein>
    <submittedName>
        <fullName evidence="6">LysR family transcriptional regulator</fullName>
    </submittedName>
</protein>
<dbReference type="RefSeq" id="WP_039753300.1">
    <property type="nucleotide sequence ID" value="NZ_JTCM02000008.1"/>
</dbReference>